<dbReference type="Pfam" id="PF00027">
    <property type="entry name" value="cNMP_binding"/>
    <property type="match status" value="1"/>
</dbReference>
<dbReference type="Gene3D" id="2.60.120.10">
    <property type="entry name" value="Jelly Rolls"/>
    <property type="match status" value="1"/>
</dbReference>
<dbReference type="SMART" id="SM00419">
    <property type="entry name" value="HTH_CRP"/>
    <property type="match status" value="1"/>
</dbReference>
<dbReference type="InterPro" id="IPR012318">
    <property type="entry name" value="HTH_CRP"/>
</dbReference>
<dbReference type="InterPro" id="IPR050397">
    <property type="entry name" value="Env_Response_Regulators"/>
</dbReference>
<dbReference type="SUPFAM" id="SSF46785">
    <property type="entry name" value="Winged helix' DNA-binding domain"/>
    <property type="match status" value="1"/>
</dbReference>
<dbReference type="GO" id="GO:0003700">
    <property type="term" value="F:DNA-binding transcription factor activity"/>
    <property type="evidence" value="ECO:0007669"/>
    <property type="project" value="TreeGrafter"/>
</dbReference>
<dbReference type="GO" id="GO:0003677">
    <property type="term" value="F:DNA binding"/>
    <property type="evidence" value="ECO:0007669"/>
    <property type="project" value="UniProtKB-KW"/>
</dbReference>
<dbReference type="Gene3D" id="1.10.10.10">
    <property type="entry name" value="Winged helix-like DNA-binding domain superfamily/Winged helix DNA-binding domain"/>
    <property type="match status" value="1"/>
</dbReference>
<dbReference type="InterPro" id="IPR014710">
    <property type="entry name" value="RmlC-like_jellyroll"/>
</dbReference>
<dbReference type="Pfam" id="PF13545">
    <property type="entry name" value="HTH_Crp_2"/>
    <property type="match status" value="1"/>
</dbReference>
<dbReference type="PROSITE" id="PS50042">
    <property type="entry name" value="CNMP_BINDING_3"/>
    <property type="match status" value="1"/>
</dbReference>
<evidence type="ECO:0000256" key="3">
    <source>
        <dbReference type="ARBA" id="ARBA00023163"/>
    </source>
</evidence>
<organism evidence="5 6">
    <name type="scientific">Lutimaribacter saemankumensis</name>
    <dbReference type="NCBI Taxonomy" id="490829"/>
    <lineage>
        <taxon>Bacteria</taxon>
        <taxon>Pseudomonadati</taxon>
        <taxon>Pseudomonadota</taxon>
        <taxon>Alphaproteobacteria</taxon>
        <taxon>Rhodobacterales</taxon>
        <taxon>Roseobacteraceae</taxon>
        <taxon>Lutimaribacter</taxon>
    </lineage>
</organism>
<keyword evidence="2" id="KW-0238">DNA-binding</keyword>
<evidence type="ECO:0000313" key="5">
    <source>
        <dbReference type="EMBL" id="SDH96993.1"/>
    </source>
</evidence>
<dbReference type="EMBL" id="FNEB01000001">
    <property type="protein sequence ID" value="SDH96993.1"/>
    <property type="molecule type" value="Genomic_DNA"/>
</dbReference>
<dbReference type="RefSeq" id="WP_090025593.1">
    <property type="nucleotide sequence ID" value="NZ_FNEB01000001.1"/>
</dbReference>
<feature type="domain" description="Cyclic nucleotide-binding" evidence="4">
    <location>
        <begin position="23"/>
        <end position="130"/>
    </location>
</feature>
<name>A0A1G8GRN9_9RHOB</name>
<evidence type="ECO:0000256" key="2">
    <source>
        <dbReference type="ARBA" id="ARBA00023125"/>
    </source>
</evidence>
<reference evidence="5 6" key="1">
    <citation type="submission" date="2016-10" db="EMBL/GenBank/DDBJ databases">
        <authorList>
            <person name="de Groot N.N."/>
        </authorList>
    </citation>
    <scope>NUCLEOTIDE SEQUENCE [LARGE SCALE GENOMIC DNA]</scope>
    <source>
        <strain evidence="5 6">DSM 28010</strain>
    </source>
</reference>
<dbReference type="InterPro" id="IPR000595">
    <property type="entry name" value="cNMP-bd_dom"/>
</dbReference>
<dbReference type="InterPro" id="IPR036388">
    <property type="entry name" value="WH-like_DNA-bd_sf"/>
</dbReference>
<evidence type="ECO:0000256" key="1">
    <source>
        <dbReference type="ARBA" id="ARBA00023015"/>
    </source>
</evidence>
<dbReference type="OrthoDB" id="9776746at2"/>
<dbReference type="AlphaFoldDB" id="A0A1G8GRN9"/>
<protein>
    <submittedName>
        <fullName evidence="5">CRP/FNR family transcriptional regulator, anaerobic regulatory protein</fullName>
    </submittedName>
</protein>
<keyword evidence="6" id="KW-1185">Reference proteome</keyword>
<evidence type="ECO:0000313" key="6">
    <source>
        <dbReference type="Proteomes" id="UP000199340"/>
    </source>
</evidence>
<proteinExistence type="predicted"/>
<gene>
    <name evidence="5" type="ORF">SAMN05421850_101194</name>
</gene>
<dbReference type="STRING" id="490829.SAMN05421850_101194"/>
<sequence length="218" mass="23488">MTWSPETTALAALDDAEKARLGALPAHRLPAETVLFRPGDPVQGYAFVLQGRIDVSLTGASGREMLLYSVEPGQSCVQTTMGLLSDVDYSAEAQTTCPTDLVVIPRALFLELMDRSAPFRALVFGAFAQRMQTMMTLLEKVAFTRVECRLAERLLVLAGDGESVQATQSDLATQVGTAREVVTRRLDAWARRGLVQTGRGTVTLCDKPALSAIASGQL</sequence>
<dbReference type="CDD" id="cd00038">
    <property type="entry name" value="CAP_ED"/>
    <property type="match status" value="1"/>
</dbReference>
<dbReference type="InterPro" id="IPR036390">
    <property type="entry name" value="WH_DNA-bd_sf"/>
</dbReference>
<keyword evidence="1" id="KW-0805">Transcription regulation</keyword>
<evidence type="ECO:0000259" key="4">
    <source>
        <dbReference type="PROSITE" id="PS50042"/>
    </source>
</evidence>
<dbReference type="InterPro" id="IPR018490">
    <property type="entry name" value="cNMP-bd_dom_sf"/>
</dbReference>
<dbReference type="PANTHER" id="PTHR24567:SF74">
    <property type="entry name" value="HTH-TYPE TRANSCRIPTIONAL REGULATOR ARCR"/>
    <property type="match status" value="1"/>
</dbReference>
<accession>A0A1G8GRN9</accession>
<dbReference type="SUPFAM" id="SSF51206">
    <property type="entry name" value="cAMP-binding domain-like"/>
    <property type="match status" value="1"/>
</dbReference>
<keyword evidence="3" id="KW-0804">Transcription</keyword>
<dbReference type="GO" id="GO:0005829">
    <property type="term" value="C:cytosol"/>
    <property type="evidence" value="ECO:0007669"/>
    <property type="project" value="TreeGrafter"/>
</dbReference>
<dbReference type="PANTHER" id="PTHR24567">
    <property type="entry name" value="CRP FAMILY TRANSCRIPTIONAL REGULATORY PROTEIN"/>
    <property type="match status" value="1"/>
</dbReference>
<dbReference type="Proteomes" id="UP000199340">
    <property type="component" value="Unassembled WGS sequence"/>
</dbReference>